<dbReference type="EMBL" id="JANCYW010000001">
    <property type="protein sequence ID" value="KAK4534085.1"/>
    <property type="molecule type" value="Genomic_DNA"/>
</dbReference>
<dbReference type="InterPro" id="IPR045176">
    <property type="entry name" value="Got1"/>
</dbReference>
<dbReference type="GO" id="GO:0005829">
    <property type="term" value="C:cytosol"/>
    <property type="evidence" value="ECO:0007669"/>
    <property type="project" value="GOC"/>
</dbReference>
<evidence type="ECO:0000256" key="7">
    <source>
        <dbReference type="SAM" id="Phobius"/>
    </source>
</evidence>
<reference evidence="8 9" key="1">
    <citation type="submission" date="2022-07" db="EMBL/GenBank/DDBJ databases">
        <title>Genome-wide signatures of adaptation to extreme environments.</title>
        <authorList>
            <person name="Cho C.H."/>
            <person name="Yoon H.S."/>
        </authorList>
    </citation>
    <scope>NUCLEOTIDE SEQUENCE [LARGE SCALE GENOMIC DNA]</scope>
    <source>
        <strain evidence="8 9">DBV 063 E5</strain>
    </source>
</reference>
<comment type="subcellular location">
    <subcellularLocation>
        <location evidence="1">Golgi apparatus membrane</location>
        <topology evidence="1">Multi-pass membrane protein</topology>
    </subcellularLocation>
</comment>
<dbReference type="InterPro" id="IPR007305">
    <property type="entry name" value="Vesicle_transpt_Got1/SFT2"/>
</dbReference>
<keyword evidence="9" id="KW-1185">Reference proteome</keyword>
<keyword evidence="4" id="KW-0333">Golgi apparatus</keyword>
<gene>
    <name evidence="8" type="ORF">CDCA_CDCA01G0110</name>
</gene>
<feature type="transmembrane region" description="Helical" evidence="7">
    <location>
        <begin position="7"/>
        <end position="25"/>
    </location>
</feature>
<evidence type="ECO:0008006" key="10">
    <source>
        <dbReference type="Google" id="ProtNLM"/>
    </source>
</evidence>
<dbReference type="GO" id="GO:0006888">
    <property type="term" value="P:endoplasmic reticulum to Golgi vesicle-mediated transport"/>
    <property type="evidence" value="ECO:0007669"/>
    <property type="project" value="InterPro"/>
</dbReference>
<dbReference type="Pfam" id="PF04178">
    <property type="entry name" value="Got1"/>
    <property type="match status" value="1"/>
</dbReference>
<evidence type="ECO:0000256" key="1">
    <source>
        <dbReference type="ARBA" id="ARBA00004653"/>
    </source>
</evidence>
<sequence length="157" mass="16763">MNDFQKIGVTLTAISVLFYTLGVVLLFDKGLIALASVLFTSSLFLILGLNRAVRFFFVRRKWRASGCFFGGFALVLLGWPALGTLVQAVGALQLFFSFLPIALTFLRQVPGLGPLLETGWMRRALQRLSAAASEGYAGSGSSADLNGFGGAGPKLPV</sequence>
<name>A0AAV9IPR2_CYACA</name>
<comment type="similarity">
    <text evidence="6">Belongs to the GOT1 family.</text>
</comment>
<dbReference type="Proteomes" id="UP001301350">
    <property type="component" value="Unassembled WGS sequence"/>
</dbReference>
<accession>A0AAV9IPR2</accession>
<dbReference type="GO" id="GO:0042147">
    <property type="term" value="P:retrograde transport, endosome to Golgi"/>
    <property type="evidence" value="ECO:0007669"/>
    <property type="project" value="InterPro"/>
</dbReference>
<dbReference type="GO" id="GO:0000139">
    <property type="term" value="C:Golgi membrane"/>
    <property type="evidence" value="ECO:0007669"/>
    <property type="project" value="UniProtKB-SubCell"/>
</dbReference>
<comment type="caution">
    <text evidence="8">The sequence shown here is derived from an EMBL/GenBank/DDBJ whole genome shotgun (WGS) entry which is preliminary data.</text>
</comment>
<evidence type="ECO:0000313" key="8">
    <source>
        <dbReference type="EMBL" id="KAK4534085.1"/>
    </source>
</evidence>
<dbReference type="PANTHER" id="PTHR21493:SF9">
    <property type="entry name" value="GOLGI TRANSPORT PROTEIN 1-RELATED"/>
    <property type="match status" value="1"/>
</dbReference>
<evidence type="ECO:0000256" key="6">
    <source>
        <dbReference type="ARBA" id="ARBA00025799"/>
    </source>
</evidence>
<evidence type="ECO:0000313" key="9">
    <source>
        <dbReference type="Proteomes" id="UP001301350"/>
    </source>
</evidence>
<proteinExistence type="inferred from homology"/>
<protein>
    <recommendedName>
        <fullName evidence="10">Vesicle transport protein GOT1B</fullName>
    </recommendedName>
</protein>
<dbReference type="PANTHER" id="PTHR21493">
    <property type="entry name" value="CGI-141-RELATED/LIPASE CONTAINING PROTEIN"/>
    <property type="match status" value="1"/>
</dbReference>
<feature type="transmembrane region" description="Helical" evidence="7">
    <location>
        <begin position="62"/>
        <end position="82"/>
    </location>
</feature>
<evidence type="ECO:0000256" key="3">
    <source>
        <dbReference type="ARBA" id="ARBA00022989"/>
    </source>
</evidence>
<evidence type="ECO:0000256" key="2">
    <source>
        <dbReference type="ARBA" id="ARBA00022692"/>
    </source>
</evidence>
<evidence type="ECO:0000256" key="5">
    <source>
        <dbReference type="ARBA" id="ARBA00023136"/>
    </source>
</evidence>
<organism evidence="8 9">
    <name type="scientific">Cyanidium caldarium</name>
    <name type="common">Red alga</name>
    <dbReference type="NCBI Taxonomy" id="2771"/>
    <lineage>
        <taxon>Eukaryota</taxon>
        <taxon>Rhodophyta</taxon>
        <taxon>Bangiophyceae</taxon>
        <taxon>Cyanidiales</taxon>
        <taxon>Cyanidiaceae</taxon>
        <taxon>Cyanidium</taxon>
    </lineage>
</organism>
<keyword evidence="2 7" id="KW-0812">Transmembrane</keyword>
<keyword evidence="5 7" id="KW-0472">Membrane</keyword>
<feature type="transmembrane region" description="Helical" evidence="7">
    <location>
        <begin position="31"/>
        <end position="50"/>
    </location>
</feature>
<evidence type="ECO:0000256" key="4">
    <source>
        <dbReference type="ARBA" id="ARBA00023034"/>
    </source>
</evidence>
<keyword evidence="3 7" id="KW-1133">Transmembrane helix</keyword>
<dbReference type="AlphaFoldDB" id="A0AAV9IPR2"/>